<sequence length="304" mass="33085">MVPPAEYQRIHLVFHPNSGKGLGARRVTELETLLFSLGLRPRRLDTSKISGSELGEALGQADAVVVIGGDGLIHHVIKHLARTRTPMGIVPAGSGNDTWRMSSVRTVEQTLQDVVRFLTGDIEARPVDLLELKYANQDSQTKVAIGAVSWGFEGLVNERAKKLPRSLGGLRYLVGLVLSLPKLQPHRTVVHSEEFDFRGQIYAASIANIRSVGGGITLFPQADYTDGLADISLVSGNRLLKVLPYVGHILCGRKHPYREIARSSQVNVQTTEASYADGELLGHGDFELSVLHHALLLIPGADSR</sequence>
<keyword evidence="6" id="KW-0067">ATP-binding</keyword>
<dbReference type="InterPro" id="IPR050187">
    <property type="entry name" value="Lipid_Phosphate_FormReg"/>
</dbReference>
<keyword evidence="3" id="KW-0808">Transferase</keyword>
<dbReference type="GO" id="GO:0016301">
    <property type="term" value="F:kinase activity"/>
    <property type="evidence" value="ECO:0007669"/>
    <property type="project" value="UniProtKB-KW"/>
</dbReference>
<feature type="domain" description="DAGKc" evidence="9">
    <location>
        <begin position="5"/>
        <end position="136"/>
    </location>
</feature>
<proteinExistence type="inferred from homology"/>
<evidence type="ECO:0000313" key="11">
    <source>
        <dbReference type="Proteomes" id="UP000606115"/>
    </source>
</evidence>
<keyword evidence="7" id="KW-0444">Lipid biosynthesis</keyword>
<organism evidence="10 11">
    <name type="scientific">Glutamicibacter ardleyensis</name>
    <dbReference type="NCBI Taxonomy" id="225894"/>
    <lineage>
        <taxon>Bacteria</taxon>
        <taxon>Bacillati</taxon>
        <taxon>Actinomycetota</taxon>
        <taxon>Actinomycetes</taxon>
        <taxon>Micrococcales</taxon>
        <taxon>Micrococcaceae</taxon>
        <taxon>Glutamicibacter</taxon>
    </lineage>
</organism>
<protein>
    <submittedName>
        <fullName evidence="10">Diacylglycerol kinase</fullName>
    </submittedName>
</protein>
<dbReference type="Gene3D" id="2.60.200.40">
    <property type="match status" value="1"/>
</dbReference>
<name>A0ABQ2DL27_9MICC</name>
<dbReference type="SUPFAM" id="SSF111331">
    <property type="entry name" value="NAD kinase/diacylglycerol kinase-like"/>
    <property type="match status" value="1"/>
</dbReference>
<dbReference type="Proteomes" id="UP000606115">
    <property type="component" value="Unassembled WGS sequence"/>
</dbReference>
<dbReference type="EMBL" id="BMKX01000005">
    <property type="protein sequence ID" value="GGJ62312.1"/>
    <property type="molecule type" value="Genomic_DNA"/>
</dbReference>
<evidence type="ECO:0000256" key="8">
    <source>
        <dbReference type="ARBA" id="ARBA00023264"/>
    </source>
</evidence>
<keyword evidence="7" id="KW-0594">Phospholipid biosynthesis</keyword>
<evidence type="ECO:0000256" key="6">
    <source>
        <dbReference type="ARBA" id="ARBA00022840"/>
    </source>
</evidence>
<evidence type="ECO:0000256" key="3">
    <source>
        <dbReference type="ARBA" id="ARBA00022679"/>
    </source>
</evidence>
<keyword evidence="8" id="KW-1208">Phospholipid metabolism</keyword>
<evidence type="ECO:0000256" key="5">
    <source>
        <dbReference type="ARBA" id="ARBA00022777"/>
    </source>
</evidence>
<dbReference type="Gene3D" id="3.40.50.10330">
    <property type="entry name" value="Probable inorganic polyphosphate/atp-NAD kinase, domain 1"/>
    <property type="match status" value="1"/>
</dbReference>
<dbReference type="SMART" id="SM00046">
    <property type="entry name" value="DAGKc"/>
    <property type="match status" value="1"/>
</dbReference>
<comment type="similarity">
    <text evidence="2">Belongs to the diacylglycerol/lipid kinase family.</text>
</comment>
<comment type="caution">
    <text evidence="10">The sequence shown here is derived from an EMBL/GenBank/DDBJ whole genome shotgun (WGS) entry which is preliminary data.</text>
</comment>
<dbReference type="Pfam" id="PF19279">
    <property type="entry name" value="YegS_C"/>
    <property type="match status" value="1"/>
</dbReference>
<keyword evidence="4" id="KW-0547">Nucleotide-binding</keyword>
<dbReference type="InterPro" id="IPR017438">
    <property type="entry name" value="ATP-NAD_kinase_N"/>
</dbReference>
<dbReference type="PROSITE" id="PS50146">
    <property type="entry name" value="DAGK"/>
    <property type="match status" value="1"/>
</dbReference>
<dbReference type="InterPro" id="IPR001206">
    <property type="entry name" value="Diacylglycerol_kinase_cat_dom"/>
</dbReference>
<gene>
    <name evidence="10" type="primary">dagK</name>
    <name evidence="10" type="ORF">GCM10007173_21480</name>
</gene>
<evidence type="ECO:0000256" key="4">
    <source>
        <dbReference type="ARBA" id="ARBA00022741"/>
    </source>
</evidence>
<accession>A0ABQ2DL27</accession>
<keyword evidence="5 10" id="KW-0418">Kinase</keyword>
<keyword evidence="7" id="KW-0443">Lipid metabolism</keyword>
<dbReference type="Pfam" id="PF00781">
    <property type="entry name" value="DAGK_cat"/>
    <property type="match status" value="1"/>
</dbReference>
<keyword evidence="11" id="KW-1185">Reference proteome</keyword>
<dbReference type="InterPro" id="IPR016064">
    <property type="entry name" value="NAD/diacylglycerol_kinase_sf"/>
</dbReference>
<evidence type="ECO:0000313" key="10">
    <source>
        <dbReference type="EMBL" id="GGJ62312.1"/>
    </source>
</evidence>
<comment type="cofactor">
    <cofactor evidence="1">
        <name>Mg(2+)</name>
        <dbReference type="ChEBI" id="CHEBI:18420"/>
    </cofactor>
</comment>
<dbReference type="PANTHER" id="PTHR12358">
    <property type="entry name" value="SPHINGOSINE KINASE"/>
    <property type="match status" value="1"/>
</dbReference>
<evidence type="ECO:0000256" key="7">
    <source>
        <dbReference type="ARBA" id="ARBA00023209"/>
    </source>
</evidence>
<evidence type="ECO:0000259" key="9">
    <source>
        <dbReference type="PROSITE" id="PS50146"/>
    </source>
</evidence>
<evidence type="ECO:0000256" key="1">
    <source>
        <dbReference type="ARBA" id="ARBA00001946"/>
    </source>
</evidence>
<reference evidence="11" key="1">
    <citation type="journal article" date="2019" name="Int. J. Syst. Evol. Microbiol.">
        <title>The Global Catalogue of Microorganisms (GCM) 10K type strain sequencing project: providing services to taxonomists for standard genome sequencing and annotation.</title>
        <authorList>
            <consortium name="The Broad Institute Genomics Platform"/>
            <consortium name="The Broad Institute Genome Sequencing Center for Infectious Disease"/>
            <person name="Wu L."/>
            <person name="Ma J."/>
        </authorList>
    </citation>
    <scope>NUCLEOTIDE SEQUENCE [LARGE SCALE GENOMIC DNA]</scope>
    <source>
        <strain evidence="11">CGMCC 1.3685</strain>
    </source>
</reference>
<evidence type="ECO:0000256" key="2">
    <source>
        <dbReference type="ARBA" id="ARBA00005983"/>
    </source>
</evidence>
<dbReference type="PANTHER" id="PTHR12358:SF106">
    <property type="entry name" value="LIPID KINASE YEGS"/>
    <property type="match status" value="1"/>
</dbReference>
<dbReference type="InterPro" id="IPR045540">
    <property type="entry name" value="YegS/DAGK_C"/>
</dbReference>